<sequence>MMTPYRQYQARKSVNLDIYNLDNILEDQKDLAEVMACLEEEDPPYMTIKAQTNSVNTVKERATPFDWTSQEKLQPLGKDESSGLSLHLGAEYEKKKQKLQEELRSDYRRYVAEKKDLHTVETDARAPGLSLPIDERRIAKDRLRDERNKEYNLFIKGSSGQPTRSSKAAQFQAPKTLNSHPAILEAQVPHPWDPLPSKKDAATLTDRKTGTEGSGPRERRRWDLQRTEESLEQWESRRPRRRSIRREQYNSPEYLSTEEEDFEFLERRRPRKSREPEFTERERRVYDRPDRVMRGRRQVEPAVVREEDMQDHIRKFQSATPKPNSLVTPVAMKTAERSRSAADKDRGLFATGLMIGTADEEEATQRRKDRYRQELLEQMEEGRRNKRKEKDLDLRVAATGAVDPEKQPDRIKQFGVVNRNSEGQRRDIPNWSPRPRQQRPDVGTESVPPGRPRAAFPSLPMTDVQGQLPWAGAPLNENFPRGLSGSLAEMIVPRIANLPPSLPPTLTNGYQTSYDEACNYYGVRNPLDPVPPYYGPLVSDRQSQVLPHLPPGMIPQPGHLAARRTNQHPVSLPDPGMGSIRERPKQSNESAWNYQEALRQQIMEKEGRKREEREASNRYNAKIEAESRTFDPWGKEGGGAPLRDDRGNLISDLNRMHRNNEEAYVNPESRDRGKPRVSAARRGVGEGVGGEGGGPTHTGEEVVLSSHRLSGLSQPSQFARGNMFSDQRTPKQLQDQGTYKDFLKQQIEDKRRREAAERERKRMEEEREEKRLAEQRVCIQKEFEQDQDRRRRKEVEQSSKNEELIRQAEERRKDAERKRKEEEERESEILRKQIERERQALKADRGNSPLVPALQNKLDKHLTPRPPGPANQFSSRSLSGRSVSAPHSPPVPARKKQLRETDEKPRGVIRELSTLRRQLRSEQRRLEGQLLQRDRKETDTAIPSWHSGHLHGNAFEVARGGAGALSRRGAARVNKQNIREFNLLKHRDSASCEDVRNMYPDPPSEDQSLDIQQRAQLRRQQSRIRDMKSRREPDHKLSVERQPRRRLRDNPGHQRVRSLESESAFIDHPNGGLGSMSPAQVDLNTRQPGPETARRPLKRRDFKKHG</sequence>
<comment type="caution">
    <text evidence="1">The sequence shown here is derived from an EMBL/GenBank/DDBJ whole genome shotgun (WGS) entry which is preliminary data.</text>
</comment>
<evidence type="ECO:0000313" key="2">
    <source>
        <dbReference type="Proteomes" id="UP001157502"/>
    </source>
</evidence>
<protein>
    <submittedName>
        <fullName evidence="1">Uncharacterized protein</fullName>
    </submittedName>
</protein>
<evidence type="ECO:0000313" key="1">
    <source>
        <dbReference type="EMBL" id="KAJ8010698.1"/>
    </source>
</evidence>
<organism evidence="1 2">
    <name type="scientific">Dallia pectoralis</name>
    <name type="common">Alaska blackfish</name>
    <dbReference type="NCBI Taxonomy" id="75939"/>
    <lineage>
        <taxon>Eukaryota</taxon>
        <taxon>Metazoa</taxon>
        <taxon>Chordata</taxon>
        <taxon>Craniata</taxon>
        <taxon>Vertebrata</taxon>
        <taxon>Euteleostomi</taxon>
        <taxon>Actinopterygii</taxon>
        <taxon>Neopterygii</taxon>
        <taxon>Teleostei</taxon>
        <taxon>Protacanthopterygii</taxon>
        <taxon>Esociformes</taxon>
        <taxon>Umbridae</taxon>
        <taxon>Dallia</taxon>
    </lineage>
</organism>
<proteinExistence type="predicted"/>
<name>A0ACC2H496_DALPE</name>
<reference evidence="1" key="1">
    <citation type="submission" date="2021-05" db="EMBL/GenBank/DDBJ databases">
        <authorList>
            <person name="Pan Q."/>
            <person name="Jouanno E."/>
            <person name="Zahm M."/>
            <person name="Klopp C."/>
            <person name="Cabau C."/>
            <person name="Louis A."/>
            <person name="Berthelot C."/>
            <person name="Parey E."/>
            <person name="Roest Crollius H."/>
            <person name="Montfort J."/>
            <person name="Robinson-Rechavi M."/>
            <person name="Bouchez O."/>
            <person name="Lampietro C."/>
            <person name="Lopez Roques C."/>
            <person name="Donnadieu C."/>
            <person name="Postlethwait J."/>
            <person name="Bobe J."/>
            <person name="Dillon D."/>
            <person name="Chandos A."/>
            <person name="von Hippel F."/>
            <person name="Guiguen Y."/>
        </authorList>
    </citation>
    <scope>NUCLEOTIDE SEQUENCE</scope>
    <source>
        <strain evidence="1">YG-Jan2019</strain>
    </source>
</reference>
<gene>
    <name evidence="1" type="ORF">DPEC_G00077820</name>
</gene>
<accession>A0ACC2H496</accession>
<keyword evidence="2" id="KW-1185">Reference proteome</keyword>
<dbReference type="EMBL" id="CM055733">
    <property type="protein sequence ID" value="KAJ8010698.1"/>
    <property type="molecule type" value="Genomic_DNA"/>
</dbReference>
<dbReference type="Proteomes" id="UP001157502">
    <property type="component" value="Chromosome 6"/>
</dbReference>